<gene>
    <name evidence="1" type="ORF">DWW18_16685</name>
</gene>
<organism evidence="1 2">
    <name type="scientific">Butyricimonas virosa</name>
    <dbReference type="NCBI Taxonomy" id="544645"/>
    <lineage>
        <taxon>Bacteria</taxon>
        <taxon>Pseudomonadati</taxon>
        <taxon>Bacteroidota</taxon>
        <taxon>Bacteroidia</taxon>
        <taxon>Bacteroidales</taxon>
        <taxon>Odoribacteraceae</taxon>
        <taxon>Butyricimonas</taxon>
    </lineage>
</organism>
<dbReference type="PROSITE" id="PS51257">
    <property type="entry name" value="PROKAR_LIPOPROTEIN"/>
    <property type="match status" value="1"/>
</dbReference>
<comment type="caution">
    <text evidence="1">The sequence shown here is derived from an EMBL/GenBank/DDBJ whole genome shotgun (WGS) entry which is preliminary data.</text>
</comment>
<reference evidence="1 2" key="1">
    <citation type="submission" date="2018-08" db="EMBL/GenBank/DDBJ databases">
        <title>A genome reference for cultivated species of the human gut microbiota.</title>
        <authorList>
            <person name="Zou Y."/>
            <person name="Xue W."/>
            <person name="Luo G."/>
        </authorList>
    </citation>
    <scope>NUCLEOTIDE SEQUENCE [LARGE SCALE GENOMIC DNA]</scope>
    <source>
        <strain evidence="1 2">AF14-49</strain>
    </source>
</reference>
<dbReference type="Proteomes" id="UP000283589">
    <property type="component" value="Unassembled WGS sequence"/>
</dbReference>
<sequence length="347" mass="39686">MKKLGMLSLIVGSLWLGACSDDDKDFMLDVNRMTGVDWYYNRTTSRNYLSFSDENVLEINRFDKSGEIKGIDLRGVIDSVAGTWRDEGENILAVDWKNGNSETWMVENCTSKKLVVNNGWGEREYITKPSYLENLTGDAFWVNKFVDGVSKPQLGFRISNDRSMRQGFVLALLSDDESVKLKNYNNVWKGETDISRVEDRRIRFSCRIGSDYVKFDEFITADNFASMRLTDIDFTSSIKAGYPNQLEIEWNKFEGENVYYKMEVYSKDNEADVYFESGLFPYDNGKYTLNGSTIGKINKLDKIDSKKEYTLRLTAVMLETGVASNSVIAESRIQAVVYVTDKCLLGR</sequence>
<accession>A0A412WW80</accession>
<dbReference type="RefSeq" id="WP_118261264.1">
    <property type="nucleotide sequence ID" value="NZ_CALBWO010000017.1"/>
</dbReference>
<evidence type="ECO:0000313" key="2">
    <source>
        <dbReference type="Proteomes" id="UP000283589"/>
    </source>
</evidence>
<evidence type="ECO:0000313" key="1">
    <source>
        <dbReference type="EMBL" id="RGV31659.1"/>
    </source>
</evidence>
<protein>
    <submittedName>
        <fullName evidence="1">Uncharacterized protein</fullName>
    </submittedName>
</protein>
<name>A0A412WW80_9BACT</name>
<proteinExistence type="predicted"/>
<dbReference type="EMBL" id="QRZA01000029">
    <property type="protein sequence ID" value="RGV31659.1"/>
    <property type="molecule type" value="Genomic_DNA"/>
</dbReference>
<dbReference type="AlphaFoldDB" id="A0A412WW80"/>